<keyword evidence="5" id="KW-1185">Reference proteome</keyword>
<evidence type="ECO:0000256" key="1">
    <source>
        <dbReference type="ARBA" id="ARBA00010928"/>
    </source>
</evidence>
<dbReference type="PANTHER" id="PTHR42840:SF5">
    <property type="entry name" value="NAD(P)-BINDING ROSSMANN-FOLD SUPERFAMILY PROTEIN"/>
    <property type="match status" value="1"/>
</dbReference>
<proteinExistence type="inferred from homology"/>
<dbReference type="Pfam" id="PF01408">
    <property type="entry name" value="GFO_IDH_MocA"/>
    <property type="match status" value="1"/>
</dbReference>
<sequence length="372" mass="40133">MSVGVAIIGSGVFVREKHLPAVQEAPSLTLKALFSRSLKSAQALGSDLSGVDLYSEDAGEGKAFSDLLARSDIKGVIMALPIPAQPEYIKAALSAGKHVLSEKPIAKDVATARELLDWYNKNIDKSKVTWGVAENFRFFECYRYGAEKVKELGKVLGFSTKVHVFVKEGSKYHATSWRTKPSYQGGFLLDGGVHFIAATRVLLSDSAHATSVSAFTALHQEHLPPVDTVDAIWKLSNGSSGTFSNSFAAPVPVTEYRVVCERGTVTTGFGTVPFAPAYVTVKRADADDEEKKEFPEVGFGVNPEVAAWGQKLEKGGFDERQLPEEALKDLEIVCPLPCQMMPVIHSADCIPSQLEAMLKSGEQGGAPVTLQV</sequence>
<reference evidence="4 5" key="1">
    <citation type="submission" date="2024-02" db="EMBL/GenBank/DDBJ databases">
        <title>De novo assembly and annotation of 12 fungi associated with fruit tree decline syndrome in Ontario, Canada.</title>
        <authorList>
            <person name="Sulman M."/>
            <person name="Ellouze W."/>
            <person name="Ilyukhin E."/>
        </authorList>
    </citation>
    <scope>NUCLEOTIDE SEQUENCE [LARGE SCALE GENOMIC DNA]</scope>
    <source>
        <strain evidence="4 5">M1-105</strain>
    </source>
</reference>
<evidence type="ECO:0000313" key="4">
    <source>
        <dbReference type="EMBL" id="KAL1628640.1"/>
    </source>
</evidence>
<dbReference type="InterPro" id="IPR055170">
    <property type="entry name" value="GFO_IDH_MocA-like_dom"/>
</dbReference>
<name>A0ABR3STM8_9PEZI</name>
<dbReference type="Pfam" id="PF22725">
    <property type="entry name" value="GFO_IDH_MocA_C3"/>
    <property type="match status" value="1"/>
</dbReference>
<feature type="domain" description="Gfo/Idh/MocA-like oxidoreductase N-terminal" evidence="2">
    <location>
        <begin position="4"/>
        <end position="121"/>
    </location>
</feature>
<evidence type="ECO:0000259" key="3">
    <source>
        <dbReference type="Pfam" id="PF22725"/>
    </source>
</evidence>
<dbReference type="SUPFAM" id="SSF55347">
    <property type="entry name" value="Glyceraldehyde-3-phosphate dehydrogenase-like, C-terminal domain"/>
    <property type="match status" value="1"/>
</dbReference>
<dbReference type="SUPFAM" id="SSF51735">
    <property type="entry name" value="NAD(P)-binding Rossmann-fold domains"/>
    <property type="match status" value="1"/>
</dbReference>
<dbReference type="Proteomes" id="UP001521116">
    <property type="component" value="Unassembled WGS sequence"/>
</dbReference>
<dbReference type="EMBL" id="JAJVDC020000060">
    <property type="protein sequence ID" value="KAL1628640.1"/>
    <property type="molecule type" value="Genomic_DNA"/>
</dbReference>
<dbReference type="Gene3D" id="3.40.50.720">
    <property type="entry name" value="NAD(P)-binding Rossmann-like Domain"/>
    <property type="match status" value="1"/>
</dbReference>
<dbReference type="InterPro" id="IPR000683">
    <property type="entry name" value="Gfo/Idh/MocA-like_OxRdtase_N"/>
</dbReference>
<comment type="similarity">
    <text evidence="1">Belongs to the Gfo/Idh/MocA family.</text>
</comment>
<dbReference type="Gene3D" id="3.30.360.10">
    <property type="entry name" value="Dihydrodipicolinate Reductase, domain 2"/>
    <property type="match status" value="1"/>
</dbReference>
<feature type="domain" description="GFO/IDH/MocA-like oxidoreductase" evidence="3">
    <location>
        <begin position="151"/>
        <end position="265"/>
    </location>
</feature>
<comment type="caution">
    <text evidence="4">The sequence shown here is derived from an EMBL/GenBank/DDBJ whole genome shotgun (WGS) entry which is preliminary data.</text>
</comment>
<dbReference type="PANTHER" id="PTHR42840">
    <property type="entry name" value="NAD(P)-BINDING ROSSMANN-FOLD SUPERFAMILY PROTEIN-RELATED"/>
    <property type="match status" value="1"/>
</dbReference>
<dbReference type="InterPro" id="IPR036291">
    <property type="entry name" value="NAD(P)-bd_dom_sf"/>
</dbReference>
<organism evidence="4 5">
    <name type="scientific">Neofusicoccum ribis</name>
    <dbReference type="NCBI Taxonomy" id="45134"/>
    <lineage>
        <taxon>Eukaryota</taxon>
        <taxon>Fungi</taxon>
        <taxon>Dikarya</taxon>
        <taxon>Ascomycota</taxon>
        <taxon>Pezizomycotina</taxon>
        <taxon>Dothideomycetes</taxon>
        <taxon>Dothideomycetes incertae sedis</taxon>
        <taxon>Botryosphaeriales</taxon>
        <taxon>Botryosphaeriaceae</taxon>
        <taxon>Neofusicoccum</taxon>
    </lineage>
</organism>
<evidence type="ECO:0000313" key="5">
    <source>
        <dbReference type="Proteomes" id="UP001521116"/>
    </source>
</evidence>
<evidence type="ECO:0000259" key="2">
    <source>
        <dbReference type="Pfam" id="PF01408"/>
    </source>
</evidence>
<accession>A0ABR3STM8</accession>
<gene>
    <name evidence="4" type="ORF">SLS56_005749</name>
</gene>
<protein>
    <submittedName>
        <fullName evidence="4">Uncharacterized protein</fullName>
    </submittedName>
</protein>